<dbReference type="AlphaFoldDB" id="A0A560FI68"/>
<dbReference type="RefSeq" id="WP_145749946.1">
    <property type="nucleotide sequence ID" value="NZ_VITN01000005.1"/>
</dbReference>
<gene>
    <name evidence="1" type="ORF">FBZ89_105183</name>
</gene>
<dbReference type="GO" id="GO:0006355">
    <property type="term" value="P:regulation of DNA-templated transcription"/>
    <property type="evidence" value="ECO:0007669"/>
    <property type="project" value="InterPro"/>
</dbReference>
<accession>A0A560FI68</accession>
<protein>
    <submittedName>
        <fullName evidence="1">HicB-like protein involved in pilus formation</fullName>
    </submittedName>
</protein>
<evidence type="ECO:0000313" key="1">
    <source>
        <dbReference type="EMBL" id="TWB21311.1"/>
    </source>
</evidence>
<dbReference type="InterPro" id="IPR010985">
    <property type="entry name" value="Ribbon_hlx_hlx"/>
</dbReference>
<dbReference type="EMBL" id="VITN01000005">
    <property type="protein sequence ID" value="TWB21311.1"/>
    <property type="molecule type" value="Genomic_DNA"/>
</dbReference>
<dbReference type="Pfam" id="PF05534">
    <property type="entry name" value="HicB"/>
    <property type="match status" value="1"/>
</dbReference>
<dbReference type="SUPFAM" id="SSF47598">
    <property type="entry name" value="Ribbon-helix-helix"/>
    <property type="match status" value="1"/>
</dbReference>
<comment type="caution">
    <text evidence="1">The sequence shown here is derived from an EMBL/GenBank/DDBJ whole genome shotgun (WGS) entry which is preliminary data.</text>
</comment>
<sequence>MTNVNLRLPDSTHEAAVQRAKQEGESLNAFIVRAVTAQLAASGEADRYFELRAARAKPGALMDVLGKVRDDLPPRAGDEVN</sequence>
<proteinExistence type="predicted"/>
<reference evidence="1 2" key="1">
    <citation type="submission" date="2019-06" db="EMBL/GenBank/DDBJ databases">
        <title>Genomic Encyclopedia of Type Strains, Phase IV (KMG-V): Genome sequencing to study the core and pangenomes of soil and plant-associated prokaryotes.</title>
        <authorList>
            <person name="Whitman W."/>
        </authorList>
    </citation>
    <scope>NUCLEOTIDE SEQUENCE [LARGE SCALE GENOMIC DNA]</scope>
    <source>
        <strain evidence="1 2">BR 11880</strain>
    </source>
</reference>
<dbReference type="InterPro" id="IPR013321">
    <property type="entry name" value="Arc_rbn_hlx_hlx"/>
</dbReference>
<evidence type="ECO:0000313" key="2">
    <source>
        <dbReference type="Proteomes" id="UP000319859"/>
    </source>
</evidence>
<name>A0A560FI68_9PROT</name>
<dbReference type="OrthoDB" id="598413at2"/>
<dbReference type="InterPro" id="IPR008651">
    <property type="entry name" value="Uncharacterised_HicB"/>
</dbReference>
<dbReference type="Proteomes" id="UP000319859">
    <property type="component" value="Unassembled WGS sequence"/>
</dbReference>
<dbReference type="Gene3D" id="1.10.1220.10">
    <property type="entry name" value="Met repressor-like"/>
    <property type="match status" value="1"/>
</dbReference>
<dbReference type="NCBIfam" id="NF041551">
    <property type="entry name" value="YlcI_YnfO_N"/>
    <property type="match status" value="1"/>
</dbReference>
<organism evidence="1 2">
    <name type="scientific">Nitrospirillum amazonense</name>
    <dbReference type="NCBI Taxonomy" id="28077"/>
    <lineage>
        <taxon>Bacteria</taxon>
        <taxon>Pseudomonadati</taxon>
        <taxon>Pseudomonadota</taxon>
        <taxon>Alphaproteobacteria</taxon>
        <taxon>Rhodospirillales</taxon>
        <taxon>Azospirillaceae</taxon>
        <taxon>Nitrospirillum</taxon>
    </lineage>
</organism>